<evidence type="ECO:0000259" key="3">
    <source>
        <dbReference type="Pfam" id="PF13529"/>
    </source>
</evidence>
<name>A0A931LZK8_FIMGI</name>
<proteinExistence type="predicted"/>
<feature type="domain" description="Peptidase C39-like" evidence="3">
    <location>
        <begin position="218"/>
        <end position="352"/>
    </location>
</feature>
<dbReference type="Proteomes" id="UP000727962">
    <property type="component" value="Unassembled WGS sequence"/>
</dbReference>
<feature type="signal peptide" evidence="2">
    <location>
        <begin position="1"/>
        <end position="32"/>
    </location>
</feature>
<protein>
    <submittedName>
        <fullName evidence="4">C39 family peptidase</fullName>
    </submittedName>
</protein>
<evidence type="ECO:0000256" key="2">
    <source>
        <dbReference type="SAM" id="SignalP"/>
    </source>
</evidence>
<dbReference type="Gene3D" id="3.90.70.10">
    <property type="entry name" value="Cysteine proteinases"/>
    <property type="match status" value="1"/>
</dbReference>
<sequence>MMLSMVTFWTKVRVFLAPLGGLLMILTSPAYAQVSVAPTSRFVAVERLPVVFQVGCTTSCELEALQPGLNWDEAIVSWNVRPAAGARLKVEARVVYPDTTTKWYVMADWSLDGPRTSVDGQRDDYGDVLTDTLSVRRAGGALQLRLTGTCKDPGPQLTLLGVEFSTKPPSVQAAEPLKPGEAVSAVPQAAPPSTPATAAGARAPEPNRAAWGKVLEAPKKVQHDYPHGNVLCSPTSLSMVLGYWSGQLARPDLSHDVPEVEASVWDVAYKGAGNWPFNMASAGSHPGIRAYVARLASVRELEDWVVAGGPVVASVSLQLLKGKTLDRKTEQGHLVVLVGFSKEGDPVFNDPNEHDRLSTYKRADFEAAWAYSQRTVYLVYPESFVPPKCPEGHWLPGAQ</sequence>
<dbReference type="Pfam" id="PF13529">
    <property type="entry name" value="Peptidase_C39_2"/>
    <property type="match status" value="1"/>
</dbReference>
<evidence type="ECO:0000256" key="1">
    <source>
        <dbReference type="SAM" id="MobiDB-lite"/>
    </source>
</evidence>
<dbReference type="EMBL" id="JACOSL010000022">
    <property type="protein sequence ID" value="MBI1756131.1"/>
    <property type="molecule type" value="Genomic_DNA"/>
</dbReference>
<comment type="caution">
    <text evidence="4">The sequence shown here is derived from an EMBL/GenBank/DDBJ whole genome shotgun (WGS) entry which is preliminary data.</text>
</comment>
<gene>
    <name evidence="4" type="ORF">HYR64_03385</name>
</gene>
<accession>A0A931LZK8</accession>
<evidence type="ECO:0000313" key="4">
    <source>
        <dbReference type="EMBL" id="MBI1756131.1"/>
    </source>
</evidence>
<dbReference type="InterPro" id="IPR039564">
    <property type="entry name" value="Peptidase_C39-like"/>
</dbReference>
<dbReference type="AlphaFoldDB" id="A0A931LZK8"/>
<reference evidence="4" key="1">
    <citation type="submission" date="2020-07" db="EMBL/GenBank/DDBJ databases">
        <title>Huge and variable diversity of episymbiotic CPR bacteria and DPANN archaea in groundwater ecosystems.</title>
        <authorList>
            <person name="He C.Y."/>
            <person name="Keren R."/>
            <person name="Whittaker M."/>
            <person name="Farag I.F."/>
            <person name="Doudna J."/>
            <person name="Cate J.H.D."/>
            <person name="Banfield J.F."/>
        </authorList>
    </citation>
    <scope>NUCLEOTIDE SEQUENCE</scope>
    <source>
        <strain evidence="4">NC_groundwater_17_Pr7_B-0.1um_64_12</strain>
    </source>
</reference>
<organism evidence="4 5">
    <name type="scientific">Fimbriimonas ginsengisoli</name>
    <dbReference type="NCBI Taxonomy" id="1005039"/>
    <lineage>
        <taxon>Bacteria</taxon>
        <taxon>Bacillati</taxon>
        <taxon>Armatimonadota</taxon>
        <taxon>Fimbriimonadia</taxon>
        <taxon>Fimbriimonadales</taxon>
        <taxon>Fimbriimonadaceae</taxon>
        <taxon>Fimbriimonas</taxon>
    </lineage>
</organism>
<evidence type="ECO:0000313" key="5">
    <source>
        <dbReference type="Proteomes" id="UP000727962"/>
    </source>
</evidence>
<feature type="compositionally biased region" description="Low complexity" evidence="1">
    <location>
        <begin position="195"/>
        <end position="204"/>
    </location>
</feature>
<feature type="chain" id="PRO_5036930735" evidence="2">
    <location>
        <begin position="33"/>
        <end position="399"/>
    </location>
</feature>
<feature type="region of interest" description="Disordered" evidence="1">
    <location>
        <begin position="170"/>
        <end position="204"/>
    </location>
</feature>
<keyword evidence="2" id="KW-0732">Signal</keyword>